<keyword evidence="3 8" id="KW-0479">Metal-binding</keyword>
<proteinExistence type="predicted"/>
<dbReference type="InterPro" id="IPR017896">
    <property type="entry name" value="4Fe4S_Fe-S-bd"/>
</dbReference>
<dbReference type="InterPro" id="IPR051269">
    <property type="entry name" value="Fe-S_cluster_ET"/>
</dbReference>
<dbReference type="GO" id="GO:0009055">
    <property type="term" value="F:electron transfer activity"/>
    <property type="evidence" value="ECO:0007669"/>
    <property type="project" value="UniProtKB-UniRule"/>
</dbReference>
<dbReference type="PANTHER" id="PTHR36923">
    <property type="entry name" value="FERREDOXIN"/>
    <property type="match status" value="1"/>
</dbReference>
<evidence type="ECO:0000259" key="9">
    <source>
        <dbReference type="PROSITE" id="PS51379"/>
    </source>
</evidence>
<keyword evidence="7" id="KW-0003">3Fe-4S</keyword>
<evidence type="ECO:0000256" key="4">
    <source>
        <dbReference type="ARBA" id="ARBA00022982"/>
    </source>
</evidence>
<dbReference type="InterPro" id="IPR001080">
    <property type="entry name" value="3Fe4S_ferredoxin"/>
</dbReference>
<dbReference type="GO" id="GO:0051538">
    <property type="term" value="F:3 iron, 4 sulfur cluster binding"/>
    <property type="evidence" value="ECO:0007669"/>
    <property type="project" value="UniProtKB-KW"/>
</dbReference>
<dbReference type="SUPFAM" id="SSF54862">
    <property type="entry name" value="4Fe-4S ferredoxins"/>
    <property type="match status" value="1"/>
</dbReference>
<evidence type="ECO:0000256" key="2">
    <source>
        <dbReference type="ARBA" id="ARBA00022448"/>
    </source>
</evidence>
<keyword evidence="4 8" id="KW-0249">Electron transport</keyword>
<dbReference type="GO" id="GO:0005506">
    <property type="term" value="F:iron ion binding"/>
    <property type="evidence" value="ECO:0007669"/>
    <property type="project" value="UniProtKB-UniRule"/>
</dbReference>
<evidence type="ECO:0000313" key="11">
    <source>
        <dbReference type="Proteomes" id="UP000198280"/>
    </source>
</evidence>
<dbReference type="RefSeq" id="WP_018557771.1">
    <property type="nucleotide sequence ID" value="NZ_CP108152.1"/>
</dbReference>
<comment type="function">
    <text evidence="8">Ferredoxins are iron-sulfur proteins that transfer electrons in a wide variety of metabolic reactions.</text>
</comment>
<comment type="cofactor">
    <cofactor evidence="1">
        <name>[3Fe-4S] cluster</name>
        <dbReference type="ChEBI" id="CHEBI:21137"/>
    </cofactor>
</comment>
<dbReference type="OrthoDB" id="4557285at2"/>
<feature type="domain" description="4Fe-4S ferredoxin-type" evidence="9">
    <location>
        <begin position="3"/>
        <end position="31"/>
    </location>
</feature>
<evidence type="ECO:0000256" key="1">
    <source>
        <dbReference type="ARBA" id="ARBA00001927"/>
    </source>
</evidence>
<dbReference type="EMBL" id="FZOF01000052">
    <property type="protein sequence ID" value="SNT58830.1"/>
    <property type="molecule type" value="Genomic_DNA"/>
</dbReference>
<dbReference type="Gene3D" id="3.30.70.20">
    <property type="match status" value="1"/>
</dbReference>
<keyword evidence="5 8" id="KW-0408">Iron</keyword>
<gene>
    <name evidence="10" type="ORF">SAMN05216252_15218</name>
</gene>
<dbReference type="AlphaFoldDB" id="A0A239NVR3"/>
<dbReference type="Proteomes" id="UP000198280">
    <property type="component" value="Unassembled WGS sequence"/>
</dbReference>
<evidence type="ECO:0000256" key="6">
    <source>
        <dbReference type="ARBA" id="ARBA00023014"/>
    </source>
</evidence>
<organism evidence="10 11">
    <name type="scientific">Actinacidiphila glaucinigra</name>
    <dbReference type="NCBI Taxonomy" id="235986"/>
    <lineage>
        <taxon>Bacteria</taxon>
        <taxon>Bacillati</taxon>
        <taxon>Actinomycetota</taxon>
        <taxon>Actinomycetes</taxon>
        <taxon>Kitasatosporales</taxon>
        <taxon>Streptomycetaceae</taxon>
        <taxon>Actinacidiphila</taxon>
    </lineage>
</organism>
<sequence>MTWQIEVDRNTCIGTGSCAGIAPEHFELRDRKSCPRHPTAEPDELLVDAAESCPVEAITIRDATSGELIAPEP</sequence>
<keyword evidence="11" id="KW-1185">Reference proteome</keyword>
<accession>A0A239NVR3</accession>
<dbReference type="PANTHER" id="PTHR36923:SF3">
    <property type="entry name" value="FERREDOXIN"/>
    <property type="match status" value="1"/>
</dbReference>
<keyword evidence="2 8" id="KW-0813">Transport</keyword>
<reference evidence="10 11" key="1">
    <citation type="submission" date="2017-06" db="EMBL/GenBank/DDBJ databases">
        <authorList>
            <person name="Kim H.J."/>
            <person name="Triplett B.A."/>
        </authorList>
    </citation>
    <scope>NUCLEOTIDE SEQUENCE [LARGE SCALE GENOMIC DNA]</scope>
    <source>
        <strain evidence="10 11">CGMCC 4.1858</strain>
    </source>
</reference>
<dbReference type="GeneID" id="95791052"/>
<evidence type="ECO:0000256" key="5">
    <source>
        <dbReference type="ARBA" id="ARBA00023004"/>
    </source>
</evidence>
<dbReference type="PROSITE" id="PS51379">
    <property type="entry name" value="4FE4S_FER_2"/>
    <property type="match status" value="1"/>
</dbReference>
<evidence type="ECO:0000256" key="8">
    <source>
        <dbReference type="RuleBase" id="RU368020"/>
    </source>
</evidence>
<dbReference type="Pfam" id="PF13370">
    <property type="entry name" value="Fer4_13"/>
    <property type="match status" value="1"/>
</dbReference>
<dbReference type="PRINTS" id="PR00352">
    <property type="entry name" value="3FE4SFRDOXIN"/>
</dbReference>
<keyword evidence="6 8" id="KW-0411">Iron-sulfur</keyword>
<evidence type="ECO:0000256" key="3">
    <source>
        <dbReference type="ARBA" id="ARBA00022723"/>
    </source>
</evidence>
<evidence type="ECO:0000313" key="10">
    <source>
        <dbReference type="EMBL" id="SNT58830.1"/>
    </source>
</evidence>
<name>A0A239NVR3_9ACTN</name>
<evidence type="ECO:0000256" key="7">
    <source>
        <dbReference type="ARBA" id="ARBA00023291"/>
    </source>
</evidence>
<protein>
    <recommendedName>
        <fullName evidence="8">Ferredoxin</fullName>
    </recommendedName>
</protein>